<accession>A0A6G7XFG0</accession>
<protein>
    <submittedName>
        <fullName evidence="1">Uncharacterized protein</fullName>
    </submittedName>
</protein>
<dbReference type="InterPro" id="IPR049249">
    <property type="entry name" value="DUF6882"/>
</dbReference>
<dbReference type="Proteomes" id="UP000502677">
    <property type="component" value="Chromosome"/>
</dbReference>
<evidence type="ECO:0000313" key="1">
    <source>
        <dbReference type="EMBL" id="QIK63206.1"/>
    </source>
</evidence>
<organism evidence="1 2">
    <name type="scientific">Leucobacter viscericola</name>
    <dbReference type="NCBI Taxonomy" id="2714935"/>
    <lineage>
        <taxon>Bacteria</taxon>
        <taxon>Bacillati</taxon>
        <taxon>Actinomycetota</taxon>
        <taxon>Actinomycetes</taxon>
        <taxon>Micrococcales</taxon>
        <taxon>Microbacteriaceae</taxon>
        <taxon>Leucobacter</taxon>
    </lineage>
</organism>
<proteinExistence type="predicted"/>
<dbReference type="AlphaFoldDB" id="A0A6G7XFG0"/>
<reference evidence="1 2" key="1">
    <citation type="submission" date="2020-03" db="EMBL/GenBank/DDBJ databases">
        <title>Leucobacter sp. nov., isolated from beetles.</title>
        <authorList>
            <person name="Hyun D.-W."/>
            <person name="Bae J.-W."/>
        </authorList>
    </citation>
    <scope>NUCLEOTIDE SEQUENCE [LARGE SCALE GENOMIC DNA]</scope>
    <source>
        <strain evidence="1 2">HDW9C</strain>
    </source>
</reference>
<gene>
    <name evidence="1" type="ORF">G7068_08350</name>
</gene>
<keyword evidence="2" id="KW-1185">Reference proteome</keyword>
<name>A0A6G7XFG0_9MICO</name>
<dbReference type="KEGG" id="lvi:G7068_08350"/>
<sequence length="170" mass="18534">MGLFGKKRTASKAADDKEKRVDRSSIAAVLQHLEAERDSINARAADQFGLDHIEEWAVDLNAGTITFATPSGRWVGVVDVLGSLNAGAESWMWGWANPNISDDLTVASFGVMQFGKSKSIPSLTTMTLWADEREADSLAALAFGYAESQFLFKTPSDPTFYFAVREIHAA</sequence>
<dbReference type="EMBL" id="CP049863">
    <property type="protein sequence ID" value="QIK63206.1"/>
    <property type="molecule type" value="Genomic_DNA"/>
</dbReference>
<evidence type="ECO:0000313" key="2">
    <source>
        <dbReference type="Proteomes" id="UP000502677"/>
    </source>
</evidence>
<dbReference type="Pfam" id="PF21813">
    <property type="entry name" value="DUF6882"/>
    <property type="match status" value="1"/>
</dbReference>
<dbReference type="RefSeq" id="WP_166291051.1">
    <property type="nucleotide sequence ID" value="NZ_CP049863.1"/>
</dbReference>